<dbReference type="EMBL" id="JACFYF010000003">
    <property type="protein sequence ID" value="MBA5762318.1"/>
    <property type="molecule type" value="Genomic_DNA"/>
</dbReference>
<proteinExistence type="predicted"/>
<reference evidence="2 3" key="1">
    <citation type="submission" date="2020-07" db="EMBL/GenBank/DDBJ databases">
        <title>Vibrio marinisediminis sp. nov., isolated from marine sediment.</title>
        <authorList>
            <person name="Ji X."/>
        </authorList>
    </citation>
    <scope>NUCLEOTIDE SEQUENCE [LARGE SCALE GENOMIC DNA]</scope>
    <source>
        <strain evidence="2 3">404</strain>
    </source>
</reference>
<feature type="transmembrane region" description="Helical" evidence="1">
    <location>
        <begin position="157"/>
        <end position="180"/>
    </location>
</feature>
<dbReference type="AlphaFoldDB" id="A0A7W2FQE7"/>
<comment type="caution">
    <text evidence="2">The sequence shown here is derived from an EMBL/GenBank/DDBJ whole genome shotgun (WGS) entry which is preliminary data.</text>
</comment>
<evidence type="ECO:0000256" key="1">
    <source>
        <dbReference type="SAM" id="Phobius"/>
    </source>
</evidence>
<sequence>MKTTTYTNQESLGYEFSLQRSASEIILKRSLTALIGVAICLLVNVALRLDYIVLGNQVGELSITEGLEQLMLVLSAGSFFYLAKRQTKLKHAATLMGAFFLVMLIRENDAFFDYIVHGFWVYPALAVTFAAITYAVRNGKQTLDQLAVILSSSYMNMLVLGLIMLLVFSRLFGMGSFWQGVMAEHYVRDVKNIVEEGSELLAYCIIAFSSFKILRSFKTQH</sequence>
<feature type="transmembrane region" description="Helical" evidence="1">
    <location>
        <begin position="31"/>
        <end position="54"/>
    </location>
</feature>
<organism evidence="2 3">
    <name type="scientific">Vibrio marinisediminis</name>
    <dbReference type="NCBI Taxonomy" id="2758441"/>
    <lineage>
        <taxon>Bacteria</taxon>
        <taxon>Pseudomonadati</taxon>
        <taxon>Pseudomonadota</taxon>
        <taxon>Gammaproteobacteria</taxon>
        <taxon>Vibrionales</taxon>
        <taxon>Vibrionaceae</taxon>
        <taxon>Vibrio</taxon>
    </lineage>
</organism>
<gene>
    <name evidence="2" type="ORF">H2O73_08195</name>
</gene>
<accession>A0A7W2FQE7</accession>
<name>A0A7W2FQE7_9VIBR</name>
<keyword evidence="3" id="KW-1185">Reference proteome</keyword>
<dbReference type="RefSeq" id="WP_182108354.1">
    <property type="nucleotide sequence ID" value="NZ_JACFYF010000003.1"/>
</dbReference>
<keyword evidence="1" id="KW-1133">Transmembrane helix</keyword>
<feature type="transmembrane region" description="Helical" evidence="1">
    <location>
        <begin position="66"/>
        <end position="82"/>
    </location>
</feature>
<keyword evidence="1" id="KW-0812">Transmembrane</keyword>
<evidence type="ECO:0000313" key="2">
    <source>
        <dbReference type="EMBL" id="MBA5762318.1"/>
    </source>
</evidence>
<feature type="transmembrane region" description="Helical" evidence="1">
    <location>
        <begin position="117"/>
        <end position="136"/>
    </location>
</feature>
<dbReference type="Proteomes" id="UP000571701">
    <property type="component" value="Unassembled WGS sequence"/>
</dbReference>
<protein>
    <submittedName>
        <fullName evidence="2">Uncharacterized protein</fullName>
    </submittedName>
</protein>
<keyword evidence="1" id="KW-0472">Membrane</keyword>
<evidence type="ECO:0000313" key="3">
    <source>
        <dbReference type="Proteomes" id="UP000571701"/>
    </source>
</evidence>